<dbReference type="Proteomes" id="UP000297814">
    <property type="component" value="Unassembled WGS sequence"/>
</dbReference>
<dbReference type="SUPFAM" id="SSF52540">
    <property type="entry name" value="P-loop containing nucleoside triphosphate hydrolases"/>
    <property type="match status" value="1"/>
</dbReference>
<evidence type="ECO:0008006" key="4">
    <source>
        <dbReference type="Google" id="ProtNLM"/>
    </source>
</evidence>
<evidence type="ECO:0000256" key="1">
    <source>
        <dbReference type="SAM" id="MobiDB-lite"/>
    </source>
</evidence>
<comment type="caution">
    <text evidence="2">The sequence shown here is derived from an EMBL/GenBank/DDBJ whole genome shotgun (WGS) entry which is preliminary data.</text>
</comment>
<reference evidence="2 3" key="1">
    <citation type="submission" date="2017-12" db="EMBL/GenBank/DDBJ databases">
        <title>Comparative genomics of Botrytis spp.</title>
        <authorList>
            <person name="Valero-Jimenez C.A."/>
            <person name="Tapia P."/>
            <person name="Veloso J."/>
            <person name="Silva-Moreno E."/>
            <person name="Staats M."/>
            <person name="Valdes J.H."/>
            <person name="Van Kan J.A.L."/>
        </authorList>
    </citation>
    <scope>NUCLEOTIDE SEQUENCE [LARGE SCALE GENOMIC DNA]</scope>
    <source>
        <strain evidence="2 3">Bh0001</strain>
    </source>
</reference>
<evidence type="ECO:0000313" key="3">
    <source>
        <dbReference type="Proteomes" id="UP000297814"/>
    </source>
</evidence>
<name>A0A4Z1GAJ0_9HELO</name>
<protein>
    <recommendedName>
        <fullName evidence="4">DEAD/DEAH box helicase domain-containing protein</fullName>
    </recommendedName>
</protein>
<accession>A0A4Z1GAJ0</accession>
<dbReference type="Gene3D" id="3.40.50.300">
    <property type="entry name" value="P-loop containing nucleotide triphosphate hydrolases"/>
    <property type="match status" value="1"/>
</dbReference>
<sequence length="258" mass="28364">MDSAKEPGDAARSGSRVKDSVKIGGEGRDLKSQSSMHITTGVDCRSMEHCHSELFPVMSEKYIPPGPIWKKNLGIFCASTQRGTTRTHQQEDIDEKKINDPPSAVLKPTVLIRLEQDLATLVLDEANVLVGNEADWSELTSPTVLVGLPTNALATQAKAAFDGLLTILNGRINKTWPSEVGSGDFILECHGAYGEIPWIEQQNARVSEYPHILVATIGSLLHMMRVKMVAFDNLGWYGVKNILVFLDTREETECLFSA</sequence>
<organism evidence="2 3">
    <name type="scientific">Botrytis hyacinthi</name>
    <dbReference type="NCBI Taxonomy" id="278943"/>
    <lineage>
        <taxon>Eukaryota</taxon>
        <taxon>Fungi</taxon>
        <taxon>Dikarya</taxon>
        <taxon>Ascomycota</taxon>
        <taxon>Pezizomycotina</taxon>
        <taxon>Leotiomycetes</taxon>
        <taxon>Helotiales</taxon>
        <taxon>Sclerotiniaceae</taxon>
        <taxon>Botrytis</taxon>
    </lineage>
</organism>
<gene>
    <name evidence="2" type="ORF">BHYA_0314g00010</name>
</gene>
<proteinExistence type="predicted"/>
<dbReference type="AlphaFoldDB" id="A0A4Z1GAJ0"/>
<dbReference type="EMBL" id="PQXK01000314">
    <property type="protein sequence ID" value="TGO32470.1"/>
    <property type="molecule type" value="Genomic_DNA"/>
</dbReference>
<feature type="region of interest" description="Disordered" evidence="1">
    <location>
        <begin position="1"/>
        <end position="36"/>
    </location>
</feature>
<keyword evidence="3" id="KW-1185">Reference proteome</keyword>
<evidence type="ECO:0000313" key="2">
    <source>
        <dbReference type="EMBL" id="TGO32470.1"/>
    </source>
</evidence>
<dbReference type="InterPro" id="IPR027417">
    <property type="entry name" value="P-loop_NTPase"/>
</dbReference>
<feature type="compositionally biased region" description="Basic and acidic residues" evidence="1">
    <location>
        <begin position="16"/>
        <end position="31"/>
    </location>
</feature>